<dbReference type="AlphaFoldDB" id="A0A6A7AVX6"/>
<keyword evidence="2" id="KW-0472">Membrane</keyword>
<evidence type="ECO:0000313" key="4">
    <source>
        <dbReference type="Proteomes" id="UP000799423"/>
    </source>
</evidence>
<evidence type="ECO:0000313" key="3">
    <source>
        <dbReference type="EMBL" id="KAF2846339.1"/>
    </source>
</evidence>
<organism evidence="3 4">
    <name type="scientific">Plenodomus tracheiphilus IPT5</name>
    <dbReference type="NCBI Taxonomy" id="1408161"/>
    <lineage>
        <taxon>Eukaryota</taxon>
        <taxon>Fungi</taxon>
        <taxon>Dikarya</taxon>
        <taxon>Ascomycota</taxon>
        <taxon>Pezizomycotina</taxon>
        <taxon>Dothideomycetes</taxon>
        <taxon>Pleosporomycetidae</taxon>
        <taxon>Pleosporales</taxon>
        <taxon>Pleosporineae</taxon>
        <taxon>Leptosphaeriaceae</taxon>
        <taxon>Plenodomus</taxon>
    </lineage>
</organism>
<dbReference type="Proteomes" id="UP000799423">
    <property type="component" value="Unassembled WGS sequence"/>
</dbReference>
<evidence type="ECO:0000256" key="1">
    <source>
        <dbReference type="SAM" id="MobiDB-lite"/>
    </source>
</evidence>
<keyword evidence="4" id="KW-1185">Reference proteome</keyword>
<keyword evidence="2" id="KW-0812">Transmembrane</keyword>
<protein>
    <submittedName>
        <fullName evidence="3">Uncharacterized protein</fullName>
    </submittedName>
</protein>
<feature type="transmembrane region" description="Helical" evidence="2">
    <location>
        <begin position="20"/>
        <end position="36"/>
    </location>
</feature>
<dbReference type="EMBL" id="MU006336">
    <property type="protein sequence ID" value="KAF2846339.1"/>
    <property type="molecule type" value="Genomic_DNA"/>
</dbReference>
<feature type="region of interest" description="Disordered" evidence="1">
    <location>
        <begin position="166"/>
        <end position="200"/>
    </location>
</feature>
<gene>
    <name evidence="3" type="ORF">T440DRAFT_482691</name>
</gene>
<feature type="transmembrane region" description="Helical" evidence="2">
    <location>
        <begin position="97"/>
        <end position="115"/>
    </location>
</feature>
<evidence type="ECO:0000256" key="2">
    <source>
        <dbReference type="SAM" id="Phobius"/>
    </source>
</evidence>
<name>A0A6A7AVX6_9PLEO</name>
<sequence>MDWEASRVATGDRVPPADVLVWLVCCSSVAVIVARCRRRVHNRGAARQVGRTSLRLPAAGCSVLQVLAHAWAVPMRAGSREKKTVLSEARGMCGRCLAAVAGVAPLALAAAAAVAEGRRPAWAAWTLDIHMEAIGSTSCWSAVCKGSPHLGMGRPGRRAVAPLGARPGLHESAPRPGHGRGWLELPSHPPTRYATSPPAHTGACTMAPPTLPGPAPLRGLTERPRRACEASAARGPRECSVRDGIATTLGLPLAPLAKAPSALAAAPRCRSTLPPHDSISIVPQPSHPRVPLLLARRACSCSWSLLPSLGLHLPCRATTRPFALRTPRPLPAALEQSSSEPLLPGTGLHSLSAKACALESQHPPAPLDSRASIHYAVDGLRAPETDCV</sequence>
<keyword evidence="2" id="KW-1133">Transmembrane helix</keyword>
<accession>A0A6A7AVX6</accession>
<reference evidence="3" key="1">
    <citation type="submission" date="2020-01" db="EMBL/GenBank/DDBJ databases">
        <authorList>
            <consortium name="DOE Joint Genome Institute"/>
            <person name="Haridas S."/>
            <person name="Albert R."/>
            <person name="Binder M."/>
            <person name="Bloem J."/>
            <person name="Labutti K."/>
            <person name="Salamov A."/>
            <person name="Andreopoulos B."/>
            <person name="Baker S.E."/>
            <person name="Barry K."/>
            <person name="Bills G."/>
            <person name="Bluhm B.H."/>
            <person name="Cannon C."/>
            <person name="Castanera R."/>
            <person name="Culley D.E."/>
            <person name="Daum C."/>
            <person name="Ezra D."/>
            <person name="Gonzalez J.B."/>
            <person name="Henrissat B."/>
            <person name="Kuo A."/>
            <person name="Liang C."/>
            <person name="Lipzen A."/>
            <person name="Lutzoni F."/>
            <person name="Magnuson J."/>
            <person name="Mondo S."/>
            <person name="Nolan M."/>
            <person name="Ohm R."/>
            <person name="Pangilinan J."/>
            <person name="Park H.-J."/>
            <person name="Ramirez L."/>
            <person name="Alfaro M."/>
            <person name="Sun H."/>
            <person name="Tritt A."/>
            <person name="Yoshinaga Y."/>
            <person name="Zwiers L.-H."/>
            <person name="Turgeon B.G."/>
            <person name="Goodwin S.B."/>
            <person name="Spatafora J.W."/>
            <person name="Crous P.W."/>
            <person name="Grigoriev I.V."/>
        </authorList>
    </citation>
    <scope>NUCLEOTIDE SEQUENCE</scope>
    <source>
        <strain evidence="3">IPT5</strain>
    </source>
</reference>
<proteinExistence type="predicted"/>